<dbReference type="RefSeq" id="WP_169464350.1">
    <property type="nucleotide sequence ID" value="NZ_JABBGG010000002.1"/>
</dbReference>
<comment type="caution">
    <text evidence="1">The sequence shown here is derived from an EMBL/GenBank/DDBJ whole genome shotgun (WGS) entry which is preliminary data.</text>
</comment>
<dbReference type="EMBL" id="JABBGG010000002">
    <property type="protein sequence ID" value="NML60674.1"/>
    <property type="molecule type" value="Genomic_DNA"/>
</dbReference>
<sequence length="116" mass="13390">MRDASRIDISERETAKHRKNILWETKQLETTCNGSRFKLAGLAFKLFARNINHKIIFGTDWPVSKTLNGHKKTMDAFLHPEGPLARVSDVQRRWIMLENIQRVLPARTDAALVQHS</sequence>
<dbReference type="InterPro" id="IPR032466">
    <property type="entry name" value="Metal_Hydrolase"/>
</dbReference>
<evidence type="ECO:0000313" key="1">
    <source>
        <dbReference type="EMBL" id="NML60674.1"/>
    </source>
</evidence>
<reference evidence="1 2" key="1">
    <citation type="submission" date="2020-04" db="EMBL/GenBank/DDBJ databases">
        <title>Massilia sp. RP-1-19 isolated from soil.</title>
        <authorList>
            <person name="Dahal R.H."/>
        </authorList>
    </citation>
    <scope>NUCLEOTIDE SEQUENCE [LARGE SCALE GENOMIC DNA]</scope>
    <source>
        <strain evidence="1 2">RP-1-19</strain>
    </source>
</reference>
<gene>
    <name evidence="1" type="ORF">HHL21_06145</name>
</gene>
<accession>A0A848HHG9</accession>
<proteinExistence type="predicted"/>
<dbReference type="AlphaFoldDB" id="A0A848HHG9"/>
<protein>
    <recommendedName>
        <fullName evidence="3">Amidohydrolase-related domain-containing protein</fullName>
    </recommendedName>
</protein>
<name>A0A848HHG9_9BURK</name>
<organism evidence="1 2">
    <name type="scientific">Massilia polaris</name>
    <dbReference type="NCBI Taxonomy" id="2728846"/>
    <lineage>
        <taxon>Bacteria</taxon>
        <taxon>Pseudomonadati</taxon>
        <taxon>Pseudomonadota</taxon>
        <taxon>Betaproteobacteria</taxon>
        <taxon>Burkholderiales</taxon>
        <taxon>Oxalobacteraceae</taxon>
        <taxon>Telluria group</taxon>
        <taxon>Massilia</taxon>
    </lineage>
</organism>
<evidence type="ECO:0008006" key="3">
    <source>
        <dbReference type="Google" id="ProtNLM"/>
    </source>
</evidence>
<dbReference type="Gene3D" id="3.20.20.140">
    <property type="entry name" value="Metal-dependent hydrolases"/>
    <property type="match status" value="1"/>
</dbReference>
<keyword evidence="2" id="KW-1185">Reference proteome</keyword>
<dbReference type="Proteomes" id="UP000583752">
    <property type="component" value="Unassembled WGS sequence"/>
</dbReference>
<evidence type="ECO:0000313" key="2">
    <source>
        <dbReference type="Proteomes" id="UP000583752"/>
    </source>
</evidence>
<dbReference type="SUPFAM" id="SSF51556">
    <property type="entry name" value="Metallo-dependent hydrolases"/>
    <property type="match status" value="1"/>
</dbReference>